<dbReference type="EMBL" id="CP042266">
    <property type="protein sequence ID" value="QDY80157.1"/>
    <property type="molecule type" value="Genomic_DNA"/>
</dbReference>
<protein>
    <submittedName>
        <fullName evidence="1">Uncharacterized protein</fullName>
    </submittedName>
</protein>
<organism evidence="1 2">
    <name type="scientific">Streptomyces qinzhouensis</name>
    <dbReference type="NCBI Taxonomy" id="2599401"/>
    <lineage>
        <taxon>Bacteria</taxon>
        <taxon>Bacillati</taxon>
        <taxon>Actinomycetota</taxon>
        <taxon>Actinomycetes</taxon>
        <taxon>Kitasatosporales</taxon>
        <taxon>Streptomycetaceae</taxon>
        <taxon>Streptomyces</taxon>
    </lineage>
</organism>
<accession>A0A5B8JEW2</accession>
<dbReference type="Proteomes" id="UP000320580">
    <property type="component" value="Chromosome"/>
</dbReference>
<dbReference type="KEGG" id="sqz:FQU76_30715"/>
<dbReference type="AlphaFoldDB" id="A0A5B8JEW2"/>
<gene>
    <name evidence="1" type="ORF">FQU76_30715</name>
</gene>
<sequence length="164" mass="17856">MSLDLTELTRIGHALEEARSLLEADCARLEKQYGPSPHGDVSAGSPEQTLRGIREMSSGVSGALERVVLAAGYSALGFHHRADRKLQSARMKPASVPSGADRMARPLGEATTRALELIRDLDFFPDETALAIDVALAAPQATYPPADWDAYAREQQWRSQSDRP</sequence>
<reference evidence="1 2" key="1">
    <citation type="submission" date="2019-07" db="EMBL/GenBank/DDBJ databases">
        <authorList>
            <person name="Zhu P."/>
        </authorList>
    </citation>
    <scope>NUCLEOTIDE SEQUENCE [LARGE SCALE GENOMIC DNA]</scope>
    <source>
        <strain evidence="1 2">SSL-25</strain>
    </source>
</reference>
<evidence type="ECO:0000313" key="2">
    <source>
        <dbReference type="Proteomes" id="UP000320580"/>
    </source>
</evidence>
<keyword evidence="2" id="KW-1185">Reference proteome</keyword>
<dbReference type="RefSeq" id="WP_146483554.1">
    <property type="nucleotide sequence ID" value="NZ_CP042266.1"/>
</dbReference>
<evidence type="ECO:0000313" key="1">
    <source>
        <dbReference type="EMBL" id="QDY80157.1"/>
    </source>
</evidence>
<proteinExistence type="predicted"/>
<name>A0A5B8JEW2_9ACTN</name>
<dbReference type="OrthoDB" id="4217120at2"/>